<dbReference type="EMBL" id="LR134148">
    <property type="protein sequence ID" value="VEA43320.1"/>
    <property type="molecule type" value="Genomic_DNA"/>
</dbReference>
<protein>
    <submittedName>
        <fullName evidence="2">Transporter</fullName>
    </submittedName>
</protein>
<name>A0A3S4G4E8_SALET</name>
<keyword evidence="1" id="KW-1133">Transmembrane helix</keyword>
<keyword evidence="1" id="KW-0472">Membrane</keyword>
<gene>
    <name evidence="2" type="primary">yjeH_2</name>
    <name evidence="2" type="ORF">NCTC8271_05284</name>
</gene>
<evidence type="ECO:0000313" key="3">
    <source>
        <dbReference type="Proteomes" id="UP000273655"/>
    </source>
</evidence>
<sequence>MLTVFFIMLYLLCMLAGCRLLKGRCYALAVTGCLLCLLLLVMLGWKSFICHYYAGSIMAVFTEAKTHGVRRICWPDNASRDLSDQHLYL</sequence>
<evidence type="ECO:0000256" key="1">
    <source>
        <dbReference type="SAM" id="Phobius"/>
    </source>
</evidence>
<dbReference type="AlphaFoldDB" id="A0A3S4G4E8"/>
<accession>A0A3S4G4E8</accession>
<evidence type="ECO:0000313" key="2">
    <source>
        <dbReference type="EMBL" id="VEA43320.1"/>
    </source>
</evidence>
<proteinExistence type="predicted"/>
<feature type="transmembrane region" description="Helical" evidence="1">
    <location>
        <begin position="26"/>
        <end position="45"/>
    </location>
</feature>
<reference evidence="2 3" key="1">
    <citation type="submission" date="2018-12" db="EMBL/GenBank/DDBJ databases">
        <authorList>
            <consortium name="Pathogen Informatics"/>
        </authorList>
    </citation>
    <scope>NUCLEOTIDE SEQUENCE [LARGE SCALE GENOMIC DNA]</scope>
    <source>
        <strain evidence="2 3">NCTC8271</strain>
    </source>
</reference>
<dbReference type="Proteomes" id="UP000273655">
    <property type="component" value="Chromosome 1"/>
</dbReference>
<keyword evidence="1" id="KW-0812">Transmembrane</keyword>
<organism evidence="2 3">
    <name type="scientific">Salmonella enterica I</name>
    <dbReference type="NCBI Taxonomy" id="59201"/>
    <lineage>
        <taxon>Bacteria</taxon>
        <taxon>Pseudomonadati</taxon>
        <taxon>Pseudomonadota</taxon>
        <taxon>Gammaproteobacteria</taxon>
        <taxon>Enterobacterales</taxon>
        <taxon>Enterobacteriaceae</taxon>
        <taxon>Salmonella</taxon>
    </lineage>
</organism>